<dbReference type="InterPro" id="IPR050743">
    <property type="entry name" value="2-oxoacid_DH_E2_comp"/>
</dbReference>
<name>A0A936YPI8_9HYPH</name>
<evidence type="ECO:0000256" key="2">
    <source>
        <dbReference type="ARBA" id="ARBA00007317"/>
    </source>
</evidence>
<evidence type="ECO:0000256" key="7">
    <source>
        <dbReference type="RuleBase" id="RU003423"/>
    </source>
</evidence>
<proteinExistence type="inferred from homology"/>
<comment type="similarity">
    <text evidence="2 7">Belongs to the 2-oxoacid dehydrogenase family.</text>
</comment>
<dbReference type="InterPro" id="IPR036625">
    <property type="entry name" value="E3-bd_dom_sf"/>
</dbReference>
<evidence type="ECO:0000256" key="6">
    <source>
        <dbReference type="ARBA" id="ARBA00023315"/>
    </source>
</evidence>
<keyword evidence="6 7" id="KW-0012">Acyltransferase</keyword>
<dbReference type="EC" id="2.3.1.-" evidence="7"/>
<evidence type="ECO:0000313" key="11">
    <source>
        <dbReference type="Proteomes" id="UP000633219"/>
    </source>
</evidence>
<dbReference type="GO" id="GO:0031405">
    <property type="term" value="F:lipoic acid binding"/>
    <property type="evidence" value="ECO:0007669"/>
    <property type="project" value="TreeGrafter"/>
</dbReference>
<evidence type="ECO:0000256" key="1">
    <source>
        <dbReference type="ARBA" id="ARBA00001938"/>
    </source>
</evidence>
<dbReference type="Pfam" id="PF02817">
    <property type="entry name" value="E3_binding"/>
    <property type="match status" value="1"/>
</dbReference>
<dbReference type="CDD" id="cd06849">
    <property type="entry name" value="lipoyl_domain"/>
    <property type="match status" value="1"/>
</dbReference>
<dbReference type="SUPFAM" id="SSF51230">
    <property type="entry name" value="Single hybrid motif"/>
    <property type="match status" value="1"/>
</dbReference>
<reference evidence="10" key="1">
    <citation type="submission" date="2021-01" db="EMBL/GenBank/DDBJ databases">
        <title>Rhizobium sp. strain KVB221 16S ribosomal RNA gene Genome sequencing and assembly.</title>
        <authorList>
            <person name="Kang M."/>
        </authorList>
    </citation>
    <scope>NUCLEOTIDE SEQUENCE</scope>
    <source>
        <strain evidence="10">KVB221</strain>
    </source>
</reference>
<dbReference type="Gene3D" id="2.40.50.100">
    <property type="match status" value="1"/>
</dbReference>
<comment type="subunit">
    <text evidence="3">Forms a 24-polypeptide structural core with octahedral symmetry.</text>
</comment>
<evidence type="ECO:0000259" key="9">
    <source>
        <dbReference type="PROSITE" id="PS51826"/>
    </source>
</evidence>
<dbReference type="AlphaFoldDB" id="A0A936YPI8"/>
<dbReference type="PROSITE" id="PS51826">
    <property type="entry name" value="PSBD"/>
    <property type="match status" value="1"/>
</dbReference>
<dbReference type="PROSITE" id="PS50968">
    <property type="entry name" value="BIOTINYL_LIPOYL"/>
    <property type="match status" value="1"/>
</dbReference>
<dbReference type="InterPro" id="IPR003016">
    <property type="entry name" value="2-oxoA_DH_lipoyl-BS"/>
</dbReference>
<dbReference type="RefSeq" id="WP_201659484.1">
    <property type="nucleotide sequence ID" value="NZ_JAEQNC010000007.1"/>
</dbReference>
<feature type="domain" description="Peripheral subunit-binding (PSBD)" evidence="9">
    <location>
        <begin position="109"/>
        <end position="146"/>
    </location>
</feature>
<dbReference type="PANTHER" id="PTHR43178">
    <property type="entry name" value="DIHYDROLIPOAMIDE ACETYLTRANSFERASE COMPONENT OF PYRUVATE DEHYDROGENASE COMPLEX"/>
    <property type="match status" value="1"/>
</dbReference>
<dbReference type="InterPro" id="IPR011053">
    <property type="entry name" value="Single_hybrid_motif"/>
</dbReference>
<comment type="caution">
    <text evidence="10">The sequence shown here is derived from an EMBL/GenBank/DDBJ whole genome shotgun (WGS) entry which is preliminary data.</text>
</comment>
<dbReference type="Pfam" id="PF00198">
    <property type="entry name" value="2-oxoacid_dh"/>
    <property type="match status" value="1"/>
</dbReference>
<evidence type="ECO:0000313" key="10">
    <source>
        <dbReference type="EMBL" id="MBL0373293.1"/>
    </source>
</evidence>
<dbReference type="InterPro" id="IPR004167">
    <property type="entry name" value="PSBD"/>
</dbReference>
<feature type="domain" description="Lipoyl-binding" evidence="8">
    <location>
        <begin position="4"/>
        <end position="78"/>
    </location>
</feature>
<evidence type="ECO:0000256" key="5">
    <source>
        <dbReference type="ARBA" id="ARBA00022823"/>
    </source>
</evidence>
<keyword evidence="11" id="KW-1185">Reference proteome</keyword>
<evidence type="ECO:0000256" key="3">
    <source>
        <dbReference type="ARBA" id="ARBA00011484"/>
    </source>
</evidence>
<dbReference type="EMBL" id="JAEQNC010000007">
    <property type="protein sequence ID" value="MBL0373293.1"/>
    <property type="molecule type" value="Genomic_DNA"/>
</dbReference>
<evidence type="ECO:0000259" key="8">
    <source>
        <dbReference type="PROSITE" id="PS50968"/>
    </source>
</evidence>
<organism evidence="10 11">
    <name type="scientific">Rhizobium setariae</name>
    <dbReference type="NCBI Taxonomy" id="2801340"/>
    <lineage>
        <taxon>Bacteria</taxon>
        <taxon>Pseudomonadati</taxon>
        <taxon>Pseudomonadota</taxon>
        <taxon>Alphaproteobacteria</taxon>
        <taxon>Hyphomicrobiales</taxon>
        <taxon>Rhizobiaceae</taxon>
        <taxon>Rhizobium/Agrobacterium group</taxon>
        <taxon>Rhizobium</taxon>
    </lineage>
</organism>
<keyword evidence="4 7" id="KW-0808">Transferase</keyword>
<dbReference type="InterPro" id="IPR000089">
    <property type="entry name" value="Biotin_lipoyl"/>
</dbReference>
<sequence length="413" mass="44075">MSELVEVKVPAEQEGTTAVVRNWLKAIGDTVSVDDPLVEIETDKVTQEIPSPVAGVLTEMLMKSGEDAQPGAVLGRIRQGERSSATNGHATAAKLPAGTAALDNEMPIRYSPAVRRAAEEYGIDPATVKGSGKGGRVTRMDMDEAKASGPRAPLSPPVAETPPPLAPEFRQPEPVMPAIEPAIGSRSVPHSPMRLAIARNMVNSVATAPHVSAVFEADFTAIIRHRERNKALLAAEGINLSYTAYIIAACIAAMRKVPEINSRWHDDRLEVFNDVNVGIGTALGDKGLIVPVIHKAQQLSLEGIAARLQDLTTRARSGALDPADVRGGTFTISNHGVSGSLLATPIINQPQSAILGVGKVEKRVVVREIDGTDTMQIRPLAYVSLTIDHRALDGYQTNAWLSEFVGTLENWPS</sequence>
<protein>
    <recommendedName>
        <fullName evidence="7">Dihydrolipoamide acetyltransferase component of pyruvate dehydrogenase complex</fullName>
        <ecNumber evidence="7">2.3.1.-</ecNumber>
    </recommendedName>
</protein>
<dbReference type="PANTHER" id="PTHR43178:SF5">
    <property type="entry name" value="LIPOAMIDE ACYLTRANSFERASE COMPONENT OF BRANCHED-CHAIN ALPHA-KETO ACID DEHYDROGENASE COMPLEX, MITOCHONDRIAL"/>
    <property type="match status" value="1"/>
</dbReference>
<evidence type="ECO:0000256" key="4">
    <source>
        <dbReference type="ARBA" id="ARBA00022679"/>
    </source>
</evidence>
<dbReference type="GO" id="GO:0016407">
    <property type="term" value="F:acetyltransferase activity"/>
    <property type="evidence" value="ECO:0007669"/>
    <property type="project" value="TreeGrafter"/>
</dbReference>
<dbReference type="Proteomes" id="UP000633219">
    <property type="component" value="Unassembled WGS sequence"/>
</dbReference>
<dbReference type="Gene3D" id="3.30.559.10">
    <property type="entry name" value="Chloramphenicol acetyltransferase-like domain"/>
    <property type="match status" value="1"/>
</dbReference>
<dbReference type="SUPFAM" id="SSF47005">
    <property type="entry name" value="Peripheral subunit-binding domain of 2-oxo acid dehydrogenase complex"/>
    <property type="match status" value="1"/>
</dbReference>
<dbReference type="Pfam" id="PF00364">
    <property type="entry name" value="Biotin_lipoyl"/>
    <property type="match status" value="1"/>
</dbReference>
<dbReference type="GO" id="GO:0005737">
    <property type="term" value="C:cytoplasm"/>
    <property type="evidence" value="ECO:0007669"/>
    <property type="project" value="TreeGrafter"/>
</dbReference>
<dbReference type="PROSITE" id="PS00189">
    <property type="entry name" value="LIPOYL"/>
    <property type="match status" value="1"/>
</dbReference>
<dbReference type="SUPFAM" id="SSF52777">
    <property type="entry name" value="CoA-dependent acyltransferases"/>
    <property type="match status" value="1"/>
</dbReference>
<dbReference type="Gene3D" id="4.10.320.10">
    <property type="entry name" value="E3-binding domain"/>
    <property type="match status" value="1"/>
</dbReference>
<gene>
    <name evidence="10" type="ORF">JJB09_14745</name>
</gene>
<dbReference type="InterPro" id="IPR001078">
    <property type="entry name" value="2-oxoacid_DH_actylTfrase"/>
</dbReference>
<accession>A0A936YPI8</accession>
<comment type="cofactor">
    <cofactor evidence="1 7">
        <name>(R)-lipoate</name>
        <dbReference type="ChEBI" id="CHEBI:83088"/>
    </cofactor>
</comment>
<dbReference type="InterPro" id="IPR023213">
    <property type="entry name" value="CAT-like_dom_sf"/>
</dbReference>
<keyword evidence="5 7" id="KW-0450">Lipoyl</keyword>